<evidence type="ECO:0000256" key="1">
    <source>
        <dbReference type="ARBA" id="ARBA00022529"/>
    </source>
</evidence>
<dbReference type="EC" id="3.2.1.17" evidence="3"/>
<feature type="signal peptide" evidence="4">
    <location>
        <begin position="1"/>
        <end position="20"/>
    </location>
</feature>
<evidence type="ECO:0000313" key="6">
    <source>
        <dbReference type="Proteomes" id="UP000095541"/>
    </source>
</evidence>
<dbReference type="GO" id="GO:0031640">
    <property type="term" value="P:killing of cells of another organism"/>
    <property type="evidence" value="ECO:0007669"/>
    <property type="project" value="UniProtKB-KW"/>
</dbReference>
<gene>
    <name evidence="5" type="ORF">ERS852557_03709</name>
</gene>
<dbReference type="InterPro" id="IPR002196">
    <property type="entry name" value="Glyco_hydro_24"/>
</dbReference>
<dbReference type="GO" id="GO:0003796">
    <property type="term" value="F:lysozyme activity"/>
    <property type="evidence" value="ECO:0007669"/>
    <property type="project" value="UniProtKB-EC"/>
</dbReference>
<dbReference type="SUPFAM" id="SSF53955">
    <property type="entry name" value="Lysozyme-like"/>
    <property type="match status" value="1"/>
</dbReference>
<sequence length="176" mass="20211">MMRKALLLLLAAALCGSLPAQDTEETARLLALFNSHPKADIAVELVKKYEGLHDRSDYPYYGYGHRRLPNENLSYGMTEAEAEALLRKDLAVRYRLFRKYGKDALLLTVLSYNVGQGVLLGHGGHPKSGLVRKLEAGNRDIFREYTAYCRYKGKPVRSIERRRKMEFLLLYERDEN</sequence>
<dbReference type="Proteomes" id="UP000095541">
    <property type="component" value="Unassembled WGS sequence"/>
</dbReference>
<keyword evidence="1 3" id="KW-0929">Antimicrobial</keyword>
<dbReference type="InterPro" id="IPR023347">
    <property type="entry name" value="Lysozyme_dom_sf"/>
</dbReference>
<dbReference type="GO" id="GO:0016998">
    <property type="term" value="P:cell wall macromolecule catabolic process"/>
    <property type="evidence" value="ECO:0007669"/>
    <property type="project" value="InterPro"/>
</dbReference>
<keyword evidence="3" id="KW-0326">Glycosidase</keyword>
<dbReference type="GO" id="GO:0009253">
    <property type="term" value="P:peptidoglycan catabolic process"/>
    <property type="evidence" value="ECO:0007669"/>
    <property type="project" value="InterPro"/>
</dbReference>
<dbReference type="RefSeq" id="WP_055220758.1">
    <property type="nucleotide sequence ID" value="NZ_CZBI01000005.1"/>
</dbReference>
<dbReference type="AlphaFoldDB" id="A0A174VGR5"/>
<comment type="similarity">
    <text evidence="3">Belongs to the glycosyl hydrolase 24 family.</text>
</comment>
<keyword evidence="3" id="KW-0378">Hydrolase</keyword>
<evidence type="ECO:0000256" key="4">
    <source>
        <dbReference type="SAM" id="SignalP"/>
    </source>
</evidence>
<comment type="catalytic activity">
    <reaction evidence="3">
        <text>Hydrolysis of (1-&gt;4)-beta-linkages between N-acetylmuramic acid and N-acetyl-D-glucosamine residues in a peptidoglycan and between N-acetyl-D-glucosamine residues in chitodextrins.</text>
        <dbReference type="EC" id="3.2.1.17"/>
    </reaction>
</comment>
<reference evidence="5 6" key="1">
    <citation type="submission" date="2015-09" db="EMBL/GenBank/DDBJ databases">
        <authorList>
            <consortium name="Pathogen Informatics"/>
        </authorList>
    </citation>
    <scope>NUCLEOTIDE SEQUENCE [LARGE SCALE GENOMIC DNA]</scope>
    <source>
        <strain evidence="5 6">2789STDY5834945</strain>
    </source>
</reference>
<proteinExistence type="inferred from homology"/>
<name>A0A174VGR5_BACT4</name>
<evidence type="ECO:0000256" key="3">
    <source>
        <dbReference type="RuleBase" id="RU003788"/>
    </source>
</evidence>
<accession>A0A174VGR5</accession>
<feature type="chain" id="PRO_5008035779" description="Lysozyme" evidence="4">
    <location>
        <begin position="21"/>
        <end position="176"/>
    </location>
</feature>
<evidence type="ECO:0000256" key="2">
    <source>
        <dbReference type="ARBA" id="ARBA00022638"/>
    </source>
</evidence>
<dbReference type="EMBL" id="CZBI01000005">
    <property type="protein sequence ID" value="CUQ34024.1"/>
    <property type="molecule type" value="Genomic_DNA"/>
</dbReference>
<dbReference type="InterPro" id="IPR023346">
    <property type="entry name" value="Lysozyme-like_dom_sf"/>
</dbReference>
<keyword evidence="2 3" id="KW-0081">Bacteriolytic enzyme</keyword>
<protein>
    <recommendedName>
        <fullName evidence="3">Lysozyme</fullName>
        <ecNumber evidence="3">3.2.1.17</ecNumber>
    </recommendedName>
</protein>
<dbReference type="GO" id="GO:0042742">
    <property type="term" value="P:defense response to bacterium"/>
    <property type="evidence" value="ECO:0007669"/>
    <property type="project" value="UniProtKB-KW"/>
</dbReference>
<evidence type="ECO:0000313" key="5">
    <source>
        <dbReference type="EMBL" id="CUQ34024.1"/>
    </source>
</evidence>
<dbReference type="Pfam" id="PF00959">
    <property type="entry name" value="Phage_lysozyme"/>
    <property type="match status" value="1"/>
</dbReference>
<organism evidence="5 6">
    <name type="scientific">Bacteroides thetaiotaomicron</name>
    <dbReference type="NCBI Taxonomy" id="818"/>
    <lineage>
        <taxon>Bacteria</taxon>
        <taxon>Pseudomonadati</taxon>
        <taxon>Bacteroidota</taxon>
        <taxon>Bacteroidia</taxon>
        <taxon>Bacteroidales</taxon>
        <taxon>Bacteroidaceae</taxon>
        <taxon>Bacteroides</taxon>
    </lineage>
</organism>
<dbReference type="Gene3D" id="1.10.530.40">
    <property type="match status" value="1"/>
</dbReference>
<keyword evidence="4" id="KW-0732">Signal</keyword>